<dbReference type="GO" id="GO:0000703">
    <property type="term" value="F:oxidized pyrimidine nucleobase lesion DNA N-glycosylase activity"/>
    <property type="evidence" value="ECO:0007669"/>
    <property type="project" value="UniProtKB-UniRule"/>
</dbReference>
<dbReference type="EC" id="3.2.2.-" evidence="14"/>
<accession>A0A7S3D8A5</accession>
<dbReference type="SMART" id="SM00478">
    <property type="entry name" value="ENDO3c"/>
    <property type="match status" value="1"/>
</dbReference>
<dbReference type="PANTHER" id="PTHR43286:SF1">
    <property type="entry name" value="ENDONUCLEASE III-LIKE PROTEIN 1"/>
    <property type="match status" value="1"/>
</dbReference>
<sequence>MAAAAARQRCSSSSSARPSPTSSSHVKMEESNLDGVETKGKEGGNASGLDQFAFKQVKGERGRRRKRDAVEVGYEIDVAAQYSQKEEDKANVKEDRRSVEVSSTSSSSQNMGERRGGKRKTKEKEESDESNVVKREEGGMGAMPPSTPPRKRGKTPSASPKRSPLVPSRKWNIKPHPRWREILENIEKMREKNDAPVDKFGTEALPDASSSRDVFAFQALISAMLSAQTKDPVVAEAVANLKQSEEGLTMDGIAKMDEKKLDACIAKVGFHNNKTKYIKKAVVMMKEKYGGKVPNTVDGLCSLPGVGPKMAFLVMNVAFDDVQGICVDTHVHRICDRLRWTKNAKTPEMTREQLESWLPKDRWKMINPLLVGFGQTICTPIGPKCDRCLLSSFCPSSTAKGKGR</sequence>
<evidence type="ECO:0000256" key="11">
    <source>
        <dbReference type="ARBA" id="ARBA00023239"/>
    </source>
</evidence>
<keyword evidence="12 14" id="KW-0326">Glycosidase</keyword>
<comment type="subcellular location">
    <subcellularLocation>
        <location evidence="14">Nucleus</location>
    </subcellularLocation>
    <subcellularLocation>
        <location evidence="14">Mitochondrion</location>
    </subcellularLocation>
</comment>
<dbReference type="GO" id="GO:0006285">
    <property type="term" value="P:base-excision repair, AP site formation"/>
    <property type="evidence" value="ECO:0007669"/>
    <property type="project" value="UniProtKB-UniRule"/>
</dbReference>
<evidence type="ECO:0000259" key="16">
    <source>
        <dbReference type="SMART" id="SM00478"/>
    </source>
</evidence>
<dbReference type="InterPro" id="IPR011257">
    <property type="entry name" value="DNA_glycosylase"/>
</dbReference>
<dbReference type="FunFam" id="1.10.1670.10:FF:000003">
    <property type="entry name" value="Endonuclease III homolog"/>
    <property type="match status" value="1"/>
</dbReference>
<dbReference type="FunFam" id="1.10.340.30:FF:000001">
    <property type="entry name" value="Endonuclease III"/>
    <property type="match status" value="1"/>
</dbReference>
<feature type="compositionally biased region" description="Low complexity" evidence="15">
    <location>
        <begin position="1"/>
        <end position="24"/>
    </location>
</feature>
<feature type="domain" description="HhH-GPD" evidence="16">
    <location>
        <begin position="225"/>
        <end position="376"/>
    </location>
</feature>
<evidence type="ECO:0000256" key="12">
    <source>
        <dbReference type="ARBA" id="ARBA00023295"/>
    </source>
</evidence>
<name>A0A7S3D8A5_9EUKA</name>
<dbReference type="AlphaFoldDB" id="A0A7S3D8A5"/>
<dbReference type="EC" id="4.2.99.18" evidence="14"/>
<dbReference type="InterPro" id="IPR003651">
    <property type="entry name" value="Endonuclease3_FeS-loop_motif"/>
</dbReference>
<dbReference type="GO" id="GO:0005739">
    <property type="term" value="C:mitochondrion"/>
    <property type="evidence" value="ECO:0007669"/>
    <property type="project" value="UniProtKB-SubCell"/>
</dbReference>
<keyword evidence="14" id="KW-0496">Mitochondrion</keyword>
<feature type="compositionally biased region" description="Basic and acidic residues" evidence="15">
    <location>
        <begin position="84"/>
        <end position="99"/>
    </location>
</feature>
<keyword evidence="3" id="KW-0004">4Fe-4S</keyword>
<keyword evidence="6 14" id="KW-0378">Hydrolase</keyword>
<keyword evidence="10 14" id="KW-0234">DNA repair</keyword>
<comment type="caution">
    <text evidence="14">Lacks conserved residue(s) required for the propagation of feature annotation.</text>
</comment>
<evidence type="ECO:0000256" key="5">
    <source>
        <dbReference type="ARBA" id="ARBA00022763"/>
    </source>
</evidence>
<reference evidence="17" key="1">
    <citation type="submission" date="2021-01" db="EMBL/GenBank/DDBJ databases">
        <authorList>
            <person name="Corre E."/>
            <person name="Pelletier E."/>
            <person name="Niang G."/>
            <person name="Scheremetjew M."/>
            <person name="Finn R."/>
            <person name="Kale V."/>
            <person name="Holt S."/>
            <person name="Cochrane G."/>
            <person name="Meng A."/>
            <person name="Brown T."/>
            <person name="Cohen L."/>
        </authorList>
    </citation>
    <scope>NUCLEOTIDE SEQUENCE</scope>
    <source>
        <strain evidence="17">NIES-2562</strain>
    </source>
</reference>
<proteinExistence type="inferred from homology"/>
<keyword evidence="4" id="KW-0479">Metal-binding</keyword>
<keyword evidence="9" id="KW-0411">Iron-sulfur</keyword>
<evidence type="ECO:0000256" key="3">
    <source>
        <dbReference type="ARBA" id="ARBA00022485"/>
    </source>
</evidence>
<feature type="compositionally biased region" description="Basic and acidic residues" evidence="15">
    <location>
        <begin position="26"/>
        <end position="42"/>
    </location>
</feature>
<feature type="site" description="Important for catalytic activity" evidence="14">
    <location>
        <position position="336"/>
    </location>
</feature>
<dbReference type="PANTHER" id="PTHR43286">
    <property type="entry name" value="ENDONUCLEASE III-LIKE PROTEIN 1"/>
    <property type="match status" value="1"/>
</dbReference>
<evidence type="ECO:0000256" key="4">
    <source>
        <dbReference type="ARBA" id="ARBA00022723"/>
    </source>
</evidence>
<dbReference type="GO" id="GO:0140078">
    <property type="term" value="F:class I DNA-(apurinic or apyrimidinic site) endonuclease activity"/>
    <property type="evidence" value="ECO:0007669"/>
    <property type="project" value="UniProtKB-EC"/>
</dbReference>
<evidence type="ECO:0000313" key="17">
    <source>
        <dbReference type="EMBL" id="CAE0249379.1"/>
    </source>
</evidence>
<evidence type="ECO:0000256" key="1">
    <source>
        <dbReference type="ARBA" id="ARBA00001966"/>
    </source>
</evidence>
<dbReference type="GO" id="GO:0051539">
    <property type="term" value="F:4 iron, 4 sulfur cluster binding"/>
    <property type="evidence" value="ECO:0007669"/>
    <property type="project" value="UniProtKB-KW"/>
</dbReference>
<dbReference type="GO" id="GO:0046872">
    <property type="term" value="F:metal ion binding"/>
    <property type="evidence" value="ECO:0007669"/>
    <property type="project" value="UniProtKB-KW"/>
</dbReference>
<keyword evidence="5 14" id="KW-0227">DNA damage</keyword>
<evidence type="ECO:0000256" key="9">
    <source>
        <dbReference type="ARBA" id="ARBA00023014"/>
    </source>
</evidence>
<evidence type="ECO:0000256" key="15">
    <source>
        <dbReference type="SAM" id="MobiDB-lite"/>
    </source>
</evidence>
<comment type="similarity">
    <text evidence="2 14">Belongs to the Nth/MutY family.</text>
</comment>
<evidence type="ECO:0000256" key="7">
    <source>
        <dbReference type="ARBA" id="ARBA00022946"/>
    </source>
</evidence>
<keyword evidence="8" id="KW-0408">Iron</keyword>
<evidence type="ECO:0000256" key="14">
    <source>
        <dbReference type="HAMAP-Rule" id="MF_03183"/>
    </source>
</evidence>
<dbReference type="GO" id="GO:0006289">
    <property type="term" value="P:nucleotide-excision repair"/>
    <property type="evidence" value="ECO:0007669"/>
    <property type="project" value="TreeGrafter"/>
</dbReference>
<evidence type="ECO:0000256" key="8">
    <source>
        <dbReference type="ARBA" id="ARBA00023004"/>
    </source>
</evidence>
<dbReference type="HAMAP" id="MF_03183">
    <property type="entry name" value="Endonuclease_III_Nth"/>
    <property type="match status" value="1"/>
</dbReference>
<dbReference type="SMART" id="SM00525">
    <property type="entry name" value="FES"/>
    <property type="match status" value="1"/>
</dbReference>
<dbReference type="Gene3D" id="1.10.1670.10">
    <property type="entry name" value="Helix-hairpin-Helix base-excision DNA repair enzymes (C-terminal)"/>
    <property type="match status" value="1"/>
</dbReference>
<dbReference type="Pfam" id="PF00633">
    <property type="entry name" value="HHH"/>
    <property type="match status" value="1"/>
</dbReference>
<feature type="region of interest" description="Disordered" evidence="15">
    <location>
        <begin position="1"/>
        <end position="172"/>
    </location>
</feature>
<comment type="cofactor">
    <cofactor evidence="1">
        <name>[4Fe-4S] cluster</name>
        <dbReference type="ChEBI" id="CHEBI:49883"/>
    </cofactor>
</comment>
<dbReference type="InterPro" id="IPR023170">
    <property type="entry name" value="HhH_base_excis_C"/>
</dbReference>
<dbReference type="GO" id="GO:0003677">
    <property type="term" value="F:DNA binding"/>
    <property type="evidence" value="ECO:0007669"/>
    <property type="project" value="UniProtKB-UniRule"/>
</dbReference>
<dbReference type="InterPro" id="IPR030841">
    <property type="entry name" value="NTH1"/>
</dbReference>
<dbReference type="CDD" id="cd00056">
    <property type="entry name" value="ENDO3c"/>
    <property type="match status" value="1"/>
</dbReference>
<evidence type="ECO:0000256" key="6">
    <source>
        <dbReference type="ARBA" id="ARBA00022801"/>
    </source>
</evidence>
<dbReference type="Gene3D" id="1.10.340.30">
    <property type="entry name" value="Hypothetical protein, domain 2"/>
    <property type="match status" value="1"/>
</dbReference>
<organism evidence="17">
    <name type="scientific">Palpitomonas bilix</name>
    <dbReference type="NCBI Taxonomy" id="652834"/>
    <lineage>
        <taxon>Eukaryota</taxon>
        <taxon>Eukaryota incertae sedis</taxon>
    </lineage>
</organism>
<evidence type="ECO:0000256" key="13">
    <source>
        <dbReference type="ARBA" id="ARBA00044632"/>
    </source>
</evidence>
<dbReference type="SUPFAM" id="SSF48150">
    <property type="entry name" value="DNA-glycosylase"/>
    <property type="match status" value="1"/>
</dbReference>
<keyword evidence="14" id="KW-0539">Nucleus</keyword>
<keyword evidence="11 14" id="KW-0456">Lyase</keyword>
<comment type="function">
    <text evidence="14">Bifunctional DNA N-glycosylase with associated apurinic/apyrimidinic (AP) lyase function that catalyzes the first step in base excision repair (BER), the primary repair pathway for the repair of oxidative DNA damage. The DNA N-glycosylase activity releases the damaged DNA base from DNA by cleaving the N-glycosidic bond, leaving an AP site. The AP lyase activity cleaves the phosphodiester bond 3' to the AP site by a beta-elimination. Primarily recognizes and repairs oxidative base damage of pyrimidines.</text>
</comment>
<evidence type="ECO:0000256" key="2">
    <source>
        <dbReference type="ARBA" id="ARBA00008343"/>
    </source>
</evidence>
<protein>
    <recommendedName>
        <fullName evidence="14">Endonuclease III homolog</fullName>
        <ecNumber evidence="14">3.2.2.-</ecNumber>
        <ecNumber evidence="14">4.2.99.18</ecNumber>
    </recommendedName>
    <alternativeName>
        <fullName evidence="14">Bifunctional DNA N-glycosylase/DNA-(apurinic or apyrimidinic site) lyase</fullName>
        <shortName evidence="14">DNA glycosylase/AP lyase</shortName>
    </alternativeName>
</protein>
<dbReference type="InterPro" id="IPR004036">
    <property type="entry name" value="Endonuclease-III-like_CS2"/>
</dbReference>
<dbReference type="EMBL" id="HBIB01017873">
    <property type="protein sequence ID" value="CAE0249379.1"/>
    <property type="molecule type" value="Transcribed_RNA"/>
</dbReference>
<comment type="catalytic activity">
    <reaction evidence="13 14">
        <text>2'-deoxyribonucleotide-(2'-deoxyribose 5'-phosphate)-2'-deoxyribonucleotide-DNA = a 3'-end 2'-deoxyribonucleotide-(2,3-dehydro-2,3-deoxyribose 5'-phosphate)-DNA + a 5'-end 5'-phospho-2'-deoxyribonucleoside-DNA + H(+)</text>
        <dbReference type="Rhea" id="RHEA:66592"/>
        <dbReference type="Rhea" id="RHEA-COMP:13180"/>
        <dbReference type="Rhea" id="RHEA-COMP:16897"/>
        <dbReference type="Rhea" id="RHEA-COMP:17067"/>
        <dbReference type="ChEBI" id="CHEBI:15378"/>
        <dbReference type="ChEBI" id="CHEBI:136412"/>
        <dbReference type="ChEBI" id="CHEBI:157695"/>
        <dbReference type="ChEBI" id="CHEBI:167181"/>
        <dbReference type="EC" id="4.2.99.18"/>
    </reaction>
</comment>
<dbReference type="GO" id="GO:0005634">
    <property type="term" value="C:nucleus"/>
    <property type="evidence" value="ECO:0007669"/>
    <property type="project" value="UniProtKB-SubCell"/>
</dbReference>
<dbReference type="InterPro" id="IPR003265">
    <property type="entry name" value="HhH-GPD_domain"/>
</dbReference>
<dbReference type="Pfam" id="PF00730">
    <property type="entry name" value="HhH-GPD"/>
    <property type="match status" value="1"/>
</dbReference>
<keyword evidence="7" id="KW-0809">Transit peptide</keyword>
<dbReference type="InterPro" id="IPR000445">
    <property type="entry name" value="HhH_motif"/>
</dbReference>
<dbReference type="PROSITE" id="PS01155">
    <property type="entry name" value="ENDONUCLEASE_III_2"/>
    <property type="match status" value="1"/>
</dbReference>
<evidence type="ECO:0000256" key="10">
    <source>
        <dbReference type="ARBA" id="ARBA00023204"/>
    </source>
</evidence>
<gene>
    <name evidence="14" type="primary">NTH1</name>
    <name evidence="17" type="ORF">PBIL07802_LOCUS11578</name>
</gene>